<evidence type="ECO:0000313" key="1">
    <source>
        <dbReference type="EMBL" id="TCO73717.1"/>
    </source>
</evidence>
<dbReference type="PANTHER" id="PTHR32481">
    <property type="entry name" value="AMINOPEPTIDASE"/>
    <property type="match status" value="1"/>
</dbReference>
<name>A0A4R2KME3_9GAMM</name>
<evidence type="ECO:0008006" key="3">
    <source>
        <dbReference type="Google" id="ProtNLM"/>
    </source>
</evidence>
<accession>A0A4R2KME3</accession>
<reference evidence="1 2" key="1">
    <citation type="submission" date="2019-03" db="EMBL/GenBank/DDBJ databases">
        <title>Genomic Encyclopedia of Type Strains, Phase IV (KMG-IV): sequencing the most valuable type-strain genomes for metagenomic binning, comparative biology and taxonomic classification.</title>
        <authorList>
            <person name="Goeker M."/>
        </authorList>
    </citation>
    <scope>NUCLEOTIDE SEQUENCE [LARGE SCALE GENOMIC DNA]</scope>
    <source>
        <strain evidence="1 2">DSM 23344</strain>
    </source>
</reference>
<protein>
    <recommendedName>
        <fullName evidence="3">Aminopeptidase FrvX</fullName>
    </recommendedName>
</protein>
<dbReference type="PANTHER" id="PTHR32481:SF0">
    <property type="entry name" value="AMINOPEPTIDASE YPDE-RELATED"/>
    <property type="match status" value="1"/>
</dbReference>
<keyword evidence="2" id="KW-1185">Reference proteome</keyword>
<dbReference type="InterPro" id="IPR051464">
    <property type="entry name" value="Peptidase_M42_aminopept"/>
</dbReference>
<dbReference type="Proteomes" id="UP000294980">
    <property type="component" value="Unassembled WGS sequence"/>
</dbReference>
<dbReference type="EMBL" id="SLWX01000015">
    <property type="protein sequence ID" value="TCO73717.1"/>
    <property type="molecule type" value="Genomic_DNA"/>
</dbReference>
<comment type="caution">
    <text evidence="1">The sequence shown here is derived from an EMBL/GenBank/DDBJ whole genome shotgun (WGS) entry which is preliminary data.</text>
</comment>
<dbReference type="RefSeq" id="WP_205686719.1">
    <property type="nucleotide sequence ID" value="NZ_QQSW01000024.1"/>
</dbReference>
<dbReference type="Gene3D" id="3.40.630.10">
    <property type="entry name" value="Zn peptidases"/>
    <property type="match status" value="1"/>
</dbReference>
<dbReference type="SUPFAM" id="SSF53187">
    <property type="entry name" value="Zn-dependent exopeptidases"/>
    <property type="match status" value="1"/>
</dbReference>
<organism evidence="1 2">
    <name type="scientific">Chromatocurvus halotolerans</name>
    <dbReference type="NCBI Taxonomy" id="1132028"/>
    <lineage>
        <taxon>Bacteria</taxon>
        <taxon>Pseudomonadati</taxon>
        <taxon>Pseudomonadota</taxon>
        <taxon>Gammaproteobacteria</taxon>
        <taxon>Cellvibrionales</taxon>
        <taxon>Halieaceae</taxon>
        <taxon>Chromatocurvus</taxon>
    </lineage>
</organism>
<gene>
    <name evidence="1" type="ORF">EV688_11534</name>
</gene>
<sequence>MSDSSQKSVSDRPGGALPDRFTALLASLLRQPSVVGAEHAFFRCLQRELEERGANVTWYEGLLVAQGRKPNSIMFSAHADRHGLVCTGPNEFQYAAFVAGARSDLLGNSVSEQLMRKIVGRFTQMPVFAYDPWSGAYLGRGDTRSSYICEFRNNLIFEINGLNHLIAGTPVAFTDHLKITPQALQGQLDNVITIAALVYLFECGFEGTAFFTAQEEAGKSWRYLLEWFRRFGGSTNQLIVVDTSPFPTLEAAAAQHLVLRNRDANASFNRALTQRLAASCREAGYGVLYKDTWVEDQNRRAAERGEPPASLGSTELGRIIAASSGLVDGTTLQIPTSGYHTMLESAPITSVNAFLDVLGRLSAQSAAEAA</sequence>
<dbReference type="AlphaFoldDB" id="A0A4R2KME3"/>
<evidence type="ECO:0000313" key="2">
    <source>
        <dbReference type="Proteomes" id="UP000294980"/>
    </source>
</evidence>
<proteinExistence type="predicted"/>